<evidence type="ECO:0000256" key="1">
    <source>
        <dbReference type="ARBA" id="ARBA00004167"/>
    </source>
</evidence>
<dbReference type="Pfam" id="PF25917">
    <property type="entry name" value="BSH_RND"/>
    <property type="match status" value="1"/>
</dbReference>
<dbReference type="InterPro" id="IPR058634">
    <property type="entry name" value="AaeA-lik-b-barrel"/>
</dbReference>
<evidence type="ECO:0000256" key="5">
    <source>
        <dbReference type="ARBA" id="ARBA00023136"/>
    </source>
</evidence>
<dbReference type="RefSeq" id="WP_406791960.1">
    <property type="nucleotide sequence ID" value="NZ_JBJHZX010000012.1"/>
</dbReference>
<dbReference type="InterPro" id="IPR058625">
    <property type="entry name" value="MdtA-like_BSH"/>
</dbReference>
<proteinExistence type="inferred from homology"/>
<keyword evidence="10" id="KW-1185">Reference proteome</keyword>
<protein>
    <submittedName>
        <fullName evidence="9">HlyD family secretion protein</fullName>
    </submittedName>
</protein>
<dbReference type="PANTHER" id="PTHR30386:SF26">
    <property type="entry name" value="TRANSPORT PROTEIN COMB"/>
    <property type="match status" value="1"/>
</dbReference>
<comment type="subcellular location">
    <subcellularLocation>
        <location evidence="1">Membrane</location>
        <topology evidence="1">Single-pass membrane protein</topology>
    </subcellularLocation>
</comment>
<dbReference type="InterPro" id="IPR050739">
    <property type="entry name" value="MFP"/>
</dbReference>
<sequence>MDRKRKLIILAIFSAMIITLGIVGYHYWYNTTYYVSTEDAQVAGDLIQVTPKISGNLLEFNVQEGSSVEKNEIMGRVDPTGIDDSKIDTSLIRAPISGLIVRKQAAVGEFYDAGTELAVMIDPSQIYINANIEETKIQKIQIGQIVDISIDQFSRKKFEGTVEFVGKASNSAFSLLPSSSDGSFTKVVQKVPVKIKFKKIDVNLLPGTNATVAIHIK</sequence>
<feature type="transmembrane region" description="Helical" evidence="6">
    <location>
        <begin position="7"/>
        <end position="28"/>
    </location>
</feature>
<keyword evidence="4 6" id="KW-1133">Transmembrane helix</keyword>
<dbReference type="SUPFAM" id="SSF111369">
    <property type="entry name" value="HlyD-like secretion proteins"/>
    <property type="match status" value="1"/>
</dbReference>
<keyword evidence="3 6" id="KW-0812">Transmembrane</keyword>
<evidence type="ECO:0000256" key="6">
    <source>
        <dbReference type="SAM" id="Phobius"/>
    </source>
</evidence>
<gene>
    <name evidence="9" type="ORF">ACJDU8_09750</name>
</gene>
<dbReference type="Proteomes" id="UP001623660">
    <property type="component" value="Unassembled WGS sequence"/>
</dbReference>
<organism evidence="9 10">
    <name type="scientific">Candidatus Clostridium eludens</name>
    <dbReference type="NCBI Taxonomy" id="3381663"/>
    <lineage>
        <taxon>Bacteria</taxon>
        <taxon>Bacillati</taxon>
        <taxon>Bacillota</taxon>
        <taxon>Clostridia</taxon>
        <taxon>Eubacteriales</taxon>
        <taxon>Clostridiaceae</taxon>
        <taxon>Clostridium</taxon>
    </lineage>
</organism>
<dbReference type="Gene3D" id="2.40.30.170">
    <property type="match status" value="1"/>
</dbReference>
<evidence type="ECO:0000259" key="8">
    <source>
        <dbReference type="Pfam" id="PF25963"/>
    </source>
</evidence>
<keyword evidence="5 6" id="KW-0472">Membrane</keyword>
<evidence type="ECO:0000256" key="4">
    <source>
        <dbReference type="ARBA" id="ARBA00022989"/>
    </source>
</evidence>
<evidence type="ECO:0000256" key="2">
    <source>
        <dbReference type="ARBA" id="ARBA00009477"/>
    </source>
</evidence>
<accession>A0ABW8SJR6</accession>
<dbReference type="Pfam" id="PF25963">
    <property type="entry name" value="Beta-barrel_AAEA"/>
    <property type="match status" value="1"/>
</dbReference>
<dbReference type="EMBL" id="JBJHZX010000012">
    <property type="protein sequence ID" value="MFL0195843.1"/>
    <property type="molecule type" value="Genomic_DNA"/>
</dbReference>
<evidence type="ECO:0000256" key="3">
    <source>
        <dbReference type="ARBA" id="ARBA00022692"/>
    </source>
</evidence>
<feature type="domain" description="Multidrug resistance protein MdtA-like barrel-sandwich hybrid" evidence="7">
    <location>
        <begin position="47"/>
        <end position="120"/>
    </location>
</feature>
<dbReference type="Gene3D" id="2.40.50.100">
    <property type="match status" value="1"/>
</dbReference>
<evidence type="ECO:0000259" key="7">
    <source>
        <dbReference type="Pfam" id="PF25917"/>
    </source>
</evidence>
<evidence type="ECO:0000313" key="9">
    <source>
        <dbReference type="EMBL" id="MFL0195843.1"/>
    </source>
</evidence>
<reference evidence="9 10" key="1">
    <citation type="submission" date="2024-11" db="EMBL/GenBank/DDBJ databases">
        <authorList>
            <person name="Heng Y.C."/>
            <person name="Lim A.C.H."/>
            <person name="Lee J.K.Y."/>
            <person name="Kittelmann S."/>
        </authorList>
    </citation>
    <scope>NUCLEOTIDE SEQUENCE [LARGE SCALE GENOMIC DNA]</scope>
    <source>
        <strain evidence="9 10">WILCCON 0269</strain>
    </source>
</reference>
<dbReference type="PANTHER" id="PTHR30386">
    <property type="entry name" value="MEMBRANE FUSION SUBUNIT OF EMRAB-TOLC MULTIDRUG EFFLUX PUMP"/>
    <property type="match status" value="1"/>
</dbReference>
<comment type="similarity">
    <text evidence="2">Belongs to the membrane fusion protein (MFP) (TC 8.A.1) family.</text>
</comment>
<comment type="caution">
    <text evidence="9">The sequence shown here is derived from an EMBL/GenBank/DDBJ whole genome shotgun (WGS) entry which is preliminary data.</text>
</comment>
<evidence type="ECO:0000313" key="10">
    <source>
        <dbReference type="Proteomes" id="UP001623660"/>
    </source>
</evidence>
<feature type="domain" description="p-hydroxybenzoic acid efflux pump subunit AaeA-like beta-barrel" evidence="8">
    <location>
        <begin position="126"/>
        <end position="215"/>
    </location>
</feature>
<name>A0ABW8SJR6_9CLOT</name>